<proteinExistence type="predicted"/>
<dbReference type="AlphaFoldDB" id="A0A061QG46"/>
<accession>A0A061QG46</accession>
<organism evidence="1">
    <name type="scientific">Tetraselmis sp. GSL018</name>
    <dbReference type="NCBI Taxonomy" id="582737"/>
    <lineage>
        <taxon>Eukaryota</taxon>
        <taxon>Viridiplantae</taxon>
        <taxon>Chlorophyta</taxon>
        <taxon>core chlorophytes</taxon>
        <taxon>Chlorodendrophyceae</taxon>
        <taxon>Chlorodendrales</taxon>
        <taxon>Chlorodendraceae</taxon>
        <taxon>Tetraselmis</taxon>
    </lineage>
</organism>
<sequence>MPEITPTVKFSVVAREWRCKWSSDNDKASLNACQALLDSTLPLLKAIPGVKNVQRVVCGSCLDFKVITGLEAGAIADWEANGFAPEKQFLEKLAAIPGVTNVETQTYTLENMLDAEST</sequence>
<dbReference type="EMBL" id="GBEZ01027997">
    <property type="protein sequence ID" value="JAC59382.1"/>
    <property type="molecule type" value="Transcribed_RNA"/>
</dbReference>
<name>A0A061QG46_9CHLO</name>
<gene>
    <name evidence="1" type="ORF">TSPGSL018_31524</name>
</gene>
<reference evidence="1" key="1">
    <citation type="submission" date="2014-05" db="EMBL/GenBank/DDBJ databases">
        <title>The transcriptome of the halophilic microalga Tetraselmis sp. GSL018 isolated from the Great Salt Lake, Utah.</title>
        <authorList>
            <person name="Jinkerson R.E."/>
            <person name="D'Adamo S."/>
            <person name="Posewitz M.C."/>
        </authorList>
    </citation>
    <scope>NUCLEOTIDE SEQUENCE</scope>
    <source>
        <strain evidence="1">GSL018</strain>
    </source>
</reference>
<protein>
    <submittedName>
        <fullName evidence="1">Uncharacterized protein</fullName>
    </submittedName>
</protein>
<evidence type="ECO:0000313" key="1">
    <source>
        <dbReference type="EMBL" id="JAC59382.1"/>
    </source>
</evidence>